<accession>A0AA88E5D5</accession>
<gene>
    <name evidence="1" type="ORF">TIFTF001_037003</name>
</gene>
<reference evidence="1" key="1">
    <citation type="submission" date="2023-07" db="EMBL/GenBank/DDBJ databases">
        <title>draft genome sequence of fig (Ficus carica).</title>
        <authorList>
            <person name="Takahashi T."/>
            <person name="Nishimura K."/>
        </authorList>
    </citation>
    <scope>NUCLEOTIDE SEQUENCE</scope>
</reference>
<dbReference type="EMBL" id="BTGU01000523">
    <property type="protein sequence ID" value="GMN67943.1"/>
    <property type="molecule type" value="Genomic_DNA"/>
</dbReference>
<dbReference type="Proteomes" id="UP001187192">
    <property type="component" value="Unassembled WGS sequence"/>
</dbReference>
<protein>
    <submittedName>
        <fullName evidence="1">Uncharacterized protein</fullName>
    </submittedName>
</protein>
<evidence type="ECO:0000313" key="2">
    <source>
        <dbReference type="Proteomes" id="UP001187192"/>
    </source>
</evidence>
<evidence type="ECO:0000313" key="1">
    <source>
        <dbReference type="EMBL" id="GMN67943.1"/>
    </source>
</evidence>
<proteinExistence type="predicted"/>
<keyword evidence="2" id="KW-1185">Reference proteome</keyword>
<organism evidence="1 2">
    <name type="scientific">Ficus carica</name>
    <name type="common">Common fig</name>
    <dbReference type="NCBI Taxonomy" id="3494"/>
    <lineage>
        <taxon>Eukaryota</taxon>
        <taxon>Viridiplantae</taxon>
        <taxon>Streptophyta</taxon>
        <taxon>Embryophyta</taxon>
        <taxon>Tracheophyta</taxon>
        <taxon>Spermatophyta</taxon>
        <taxon>Magnoliopsida</taxon>
        <taxon>eudicotyledons</taxon>
        <taxon>Gunneridae</taxon>
        <taxon>Pentapetalae</taxon>
        <taxon>rosids</taxon>
        <taxon>fabids</taxon>
        <taxon>Rosales</taxon>
        <taxon>Moraceae</taxon>
        <taxon>Ficeae</taxon>
        <taxon>Ficus</taxon>
    </lineage>
</organism>
<comment type="caution">
    <text evidence="1">The sequence shown here is derived from an EMBL/GenBank/DDBJ whole genome shotgun (WGS) entry which is preliminary data.</text>
</comment>
<sequence>MHKLQVKGKIVRSLEHPQTMLPSMRGHMLGARVWHYLLVGHRTPGSKEDALGFMVIWLWWQGWLRDQRHACWPLWSCWLACHQRYYPCSQCYFSYL</sequence>
<name>A0AA88E5D5_FICCA</name>
<dbReference type="AlphaFoldDB" id="A0AA88E5D5"/>